<dbReference type="NCBIfam" id="TIGR00221">
    <property type="entry name" value="nagA"/>
    <property type="match status" value="1"/>
</dbReference>
<dbReference type="GO" id="GO:0046872">
    <property type="term" value="F:metal ion binding"/>
    <property type="evidence" value="ECO:0007669"/>
    <property type="project" value="UniProtKB-KW"/>
</dbReference>
<evidence type="ECO:0000256" key="12">
    <source>
        <dbReference type="PIRSR" id="PIRSR038994-3"/>
    </source>
</evidence>
<feature type="binding site" evidence="12">
    <location>
        <position position="210"/>
    </location>
    <ligand>
        <name>Zn(2+)</name>
        <dbReference type="ChEBI" id="CHEBI:29105"/>
    </ligand>
</feature>
<keyword evidence="15" id="KW-1185">Reference proteome</keyword>
<evidence type="ECO:0000256" key="10">
    <source>
        <dbReference type="PIRSR" id="PIRSR038994-1"/>
    </source>
</evidence>
<evidence type="ECO:0000256" key="1">
    <source>
        <dbReference type="ARBA" id="ARBA00010716"/>
    </source>
</evidence>
<name>A0A1V1I0Z0_9FIRM</name>
<dbReference type="InterPro" id="IPR003764">
    <property type="entry name" value="GlcNAc_6-P_deAcase"/>
</dbReference>
<evidence type="ECO:0000259" key="13">
    <source>
        <dbReference type="Pfam" id="PF01979"/>
    </source>
</evidence>
<evidence type="ECO:0000256" key="3">
    <source>
        <dbReference type="ARBA" id="ARBA00018029"/>
    </source>
</evidence>
<keyword evidence="6 9" id="KW-0119">Carbohydrate metabolism</keyword>
<reference evidence="14 15" key="1">
    <citation type="submission" date="2014-04" db="EMBL/GenBank/DDBJ databases">
        <authorList>
            <person name="Hornung B.V."/>
        </authorList>
    </citation>
    <scope>NUCLEOTIDE SEQUENCE [LARGE SCALE GENOMIC DNA]</scope>
    <source>
        <strain evidence="14 15">CRIB</strain>
    </source>
</reference>
<dbReference type="PANTHER" id="PTHR11113">
    <property type="entry name" value="N-ACETYLGLUCOSAMINE-6-PHOSPHATE DEACETYLASE"/>
    <property type="match status" value="1"/>
</dbReference>
<dbReference type="KEGG" id="ril:CRIB_1276"/>
<evidence type="ECO:0000256" key="8">
    <source>
        <dbReference type="ARBA" id="ARBA00060590"/>
    </source>
</evidence>
<dbReference type="EMBL" id="LN555523">
    <property type="protein sequence ID" value="CED93886.1"/>
    <property type="molecule type" value="Genomic_DNA"/>
</dbReference>
<dbReference type="GeneID" id="82205313"/>
<dbReference type="SUPFAM" id="SSF51556">
    <property type="entry name" value="Metallo-dependent hydrolases"/>
    <property type="match status" value="1"/>
</dbReference>
<comment type="cofactor">
    <cofactor evidence="12">
        <name>a divalent metal cation</name>
        <dbReference type="ChEBI" id="CHEBI:60240"/>
    </cofactor>
    <text evidence="12">Binds 1 divalent metal cation per subunit.</text>
</comment>
<dbReference type="Proteomes" id="UP000245622">
    <property type="component" value="Chromosome 1"/>
</dbReference>
<evidence type="ECO:0000256" key="2">
    <source>
        <dbReference type="ARBA" id="ARBA00011899"/>
    </source>
</evidence>
<comment type="pathway">
    <text evidence="8">Amino-sugar metabolism; N-acetylneuraminate degradation; D-fructose 6-phosphate from N-acetylneuraminate: step 4/5.</text>
</comment>
<dbReference type="Gene3D" id="2.30.40.10">
    <property type="entry name" value="Urease, subunit C, domain 1"/>
    <property type="match status" value="1"/>
</dbReference>
<feature type="binding site" evidence="11">
    <location>
        <begin position="300"/>
        <end position="302"/>
    </location>
    <ligand>
        <name>substrate</name>
    </ligand>
</feature>
<evidence type="ECO:0000256" key="7">
    <source>
        <dbReference type="ARBA" id="ARBA00047647"/>
    </source>
</evidence>
<keyword evidence="4 12" id="KW-0479">Metal-binding</keyword>
<accession>A0A1V1I0Z0</accession>
<sequence length="378" mass="41679">MKAIINGKIVLKNCILENKVIVFDKKIIDICDDVPTNSKIIDAQGNYVSPGLIDIHIHGCNGFDAMDEDENALEVISKGLAKTGVTSFLPTTMTMSTERIYKAFDNIIKAKNKSIKGAKVLGAHMEGPFINEKYKGAQDSKYTYSPSFDFIKDYKDIIKIISYSPEVDKDFKFTKKVKKETDIVLSICHSDASYSIGKEAKDLGVTNITHLFNAMTPLNHRNPGVVGLGLMSDMYCELIADKIHINPDLFQFIIDNKGKDKLVLITDSMRAGCMPDGEYELGGQTVYVKNNSARISNGSLAGSVLTLNKAVYNFKESTNLNIYEAINLASLNPAKSIKVDDKKGSLEIGKDADIAIFNKDMNCLATIVQGDIVYNKIN</sequence>
<organism evidence="14 15">
    <name type="scientific">Romboutsia ilealis</name>
    <dbReference type="NCBI Taxonomy" id="1115758"/>
    <lineage>
        <taxon>Bacteria</taxon>
        <taxon>Bacillati</taxon>
        <taxon>Bacillota</taxon>
        <taxon>Clostridia</taxon>
        <taxon>Peptostreptococcales</taxon>
        <taxon>Peptostreptococcaceae</taxon>
        <taxon>Romboutsia</taxon>
    </lineage>
</organism>
<dbReference type="FunFam" id="3.20.20.140:FF:000004">
    <property type="entry name" value="N-acetylglucosamine-6-phosphate deacetylase"/>
    <property type="match status" value="1"/>
</dbReference>
<dbReference type="AlphaFoldDB" id="A0A1V1I0Z0"/>
<gene>
    <name evidence="14" type="ORF">CRIB_1276</name>
</gene>
<feature type="binding site" evidence="11">
    <location>
        <position position="244"/>
    </location>
    <ligand>
        <name>substrate</name>
    </ligand>
</feature>
<keyword evidence="5 9" id="KW-0378">Hydrolase</keyword>
<dbReference type="RefSeq" id="WP_180703565.1">
    <property type="nucleotide sequence ID" value="NZ_CAPEHT010000006.1"/>
</dbReference>
<evidence type="ECO:0000256" key="6">
    <source>
        <dbReference type="ARBA" id="ARBA00023277"/>
    </source>
</evidence>
<feature type="binding site" evidence="11">
    <location>
        <begin position="213"/>
        <end position="214"/>
    </location>
    <ligand>
        <name>substrate</name>
    </ligand>
</feature>
<dbReference type="PIRSF" id="PIRSF038994">
    <property type="entry name" value="NagA"/>
    <property type="match status" value="1"/>
</dbReference>
<evidence type="ECO:0000256" key="9">
    <source>
        <dbReference type="PIRNR" id="PIRNR038994"/>
    </source>
</evidence>
<feature type="binding site" evidence="11">
    <location>
        <position position="137"/>
    </location>
    <ligand>
        <name>substrate</name>
    </ligand>
</feature>
<dbReference type="InterPro" id="IPR006680">
    <property type="entry name" value="Amidohydro-rel"/>
</dbReference>
<evidence type="ECO:0000313" key="14">
    <source>
        <dbReference type="EMBL" id="CED93886.1"/>
    </source>
</evidence>
<dbReference type="GO" id="GO:0006046">
    <property type="term" value="P:N-acetylglucosamine catabolic process"/>
    <property type="evidence" value="ECO:0007669"/>
    <property type="project" value="TreeGrafter"/>
</dbReference>
<dbReference type="CDD" id="cd00854">
    <property type="entry name" value="NagA"/>
    <property type="match status" value="1"/>
</dbReference>
<comment type="catalytic activity">
    <reaction evidence="7">
        <text>N-acetyl-D-glucosamine 6-phosphate + H2O = D-glucosamine 6-phosphate + acetate</text>
        <dbReference type="Rhea" id="RHEA:22936"/>
        <dbReference type="ChEBI" id="CHEBI:15377"/>
        <dbReference type="ChEBI" id="CHEBI:30089"/>
        <dbReference type="ChEBI" id="CHEBI:57513"/>
        <dbReference type="ChEBI" id="CHEBI:58725"/>
        <dbReference type="EC" id="3.5.1.25"/>
    </reaction>
</comment>
<feature type="active site" description="Proton donor/acceptor" evidence="10">
    <location>
        <position position="267"/>
    </location>
</feature>
<dbReference type="Pfam" id="PF01979">
    <property type="entry name" value="Amidohydro_1"/>
    <property type="match status" value="1"/>
</dbReference>
<feature type="binding site" evidence="12">
    <location>
        <position position="126"/>
    </location>
    <ligand>
        <name>Zn(2+)</name>
        <dbReference type="ChEBI" id="CHEBI:29105"/>
    </ligand>
</feature>
<feature type="domain" description="Amidohydrolase-related" evidence="13">
    <location>
        <begin position="47"/>
        <end position="373"/>
    </location>
</feature>
<evidence type="ECO:0000313" key="15">
    <source>
        <dbReference type="Proteomes" id="UP000245622"/>
    </source>
</evidence>
<feature type="binding site" evidence="12">
    <location>
        <position position="189"/>
    </location>
    <ligand>
        <name>Zn(2+)</name>
        <dbReference type="ChEBI" id="CHEBI:29105"/>
    </ligand>
</feature>
<evidence type="ECO:0000256" key="5">
    <source>
        <dbReference type="ARBA" id="ARBA00022801"/>
    </source>
</evidence>
<feature type="binding site" evidence="11">
    <location>
        <position position="221"/>
    </location>
    <ligand>
        <name>substrate</name>
    </ligand>
</feature>
<dbReference type="GO" id="GO:0008448">
    <property type="term" value="F:N-acetylglucosamine-6-phosphate deacetylase activity"/>
    <property type="evidence" value="ECO:0007669"/>
    <property type="project" value="UniProtKB-EC"/>
</dbReference>
<dbReference type="PANTHER" id="PTHR11113:SF14">
    <property type="entry name" value="N-ACETYLGLUCOSAMINE-6-PHOSPHATE DEACETYLASE"/>
    <property type="match status" value="1"/>
</dbReference>
<evidence type="ECO:0000256" key="4">
    <source>
        <dbReference type="ARBA" id="ARBA00022723"/>
    </source>
</evidence>
<evidence type="ECO:0000256" key="11">
    <source>
        <dbReference type="PIRSR" id="PIRSR038994-2"/>
    </source>
</evidence>
<protein>
    <recommendedName>
        <fullName evidence="3">N-acetylglucosamine-6-phosphate deacetylase</fullName>
        <ecNumber evidence="2">3.5.1.25</ecNumber>
    </recommendedName>
</protein>
<proteinExistence type="inferred from homology"/>
<dbReference type="InterPro" id="IPR032466">
    <property type="entry name" value="Metal_Hydrolase"/>
</dbReference>
<dbReference type="Gene3D" id="3.20.20.140">
    <property type="entry name" value="Metal-dependent hydrolases"/>
    <property type="match status" value="1"/>
</dbReference>
<dbReference type="SUPFAM" id="SSF51338">
    <property type="entry name" value="Composite domain of metallo-dependent hydrolases"/>
    <property type="match status" value="1"/>
</dbReference>
<comment type="similarity">
    <text evidence="1 9">Belongs to the metallo-dependent hydrolases superfamily. NagA family.</text>
</comment>
<dbReference type="EC" id="3.5.1.25" evidence="2"/>
<dbReference type="InterPro" id="IPR011059">
    <property type="entry name" value="Metal-dep_hydrolase_composite"/>
</dbReference>